<evidence type="ECO:0000313" key="3">
    <source>
        <dbReference type="Proteomes" id="UP000595053"/>
    </source>
</evidence>
<dbReference type="InterPro" id="IPR006675">
    <property type="entry name" value="HDIG_dom"/>
</dbReference>
<organism evidence="2 3">
    <name type="scientific">Trueperella pecoris</name>
    <dbReference type="NCBI Taxonomy" id="2733571"/>
    <lineage>
        <taxon>Bacteria</taxon>
        <taxon>Bacillati</taxon>
        <taxon>Actinomycetota</taxon>
        <taxon>Actinomycetes</taxon>
        <taxon>Actinomycetales</taxon>
        <taxon>Actinomycetaceae</taxon>
        <taxon>Trueperella</taxon>
    </lineage>
</organism>
<evidence type="ECO:0000259" key="1">
    <source>
        <dbReference type="PROSITE" id="PS51831"/>
    </source>
</evidence>
<reference evidence="2 3" key="1">
    <citation type="submission" date="2020-10" db="EMBL/GenBank/DDBJ databases">
        <title>Trueperella pecoris sp. nov. isolated from bovine and porcine specimens.</title>
        <authorList>
            <person name="Schoenecker L."/>
            <person name="Schnydrig P."/>
            <person name="Brodard I."/>
            <person name="Thomann A."/>
            <person name="Hemphill A."/>
            <person name="Rodriguez-Campos S."/>
            <person name="Perreten V."/>
            <person name="Jores J."/>
            <person name="Kittl S."/>
        </authorList>
    </citation>
    <scope>NUCLEOTIDE SEQUENCE [LARGE SCALE GENOMIC DNA]</scope>
    <source>
        <strain evidence="2 3">15A0121</strain>
    </source>
</reference>
<dbReference type="Proteomes" id="UP000595053">
    <property type="component" value="Chromosome"/>
</dbReference>
<feature type="domain" description="HD" evidence="1">
    <location>
        <begin position="30"/>
        <end position="150"/>
    </location>
</feature>
<protein>
    <submittedName>
        <fullName evidence="2">HD domain-containing protein</fullName>
    </submittedName>
</protein>
<sequence>MIYPDFDAARSFLFEHLAASPASAGSRRYRFEHCLRVARIGRSVAEAEGLDAAGLELGCLLHDIGKYDAAVPVDHGRAGARVVREYFDSLDFRAAVADEIVQGIAMHVDGLANPRGDDQGTGHDAAGRAYLSFSGEPSILARSIGDCDNVDRFSTYRVADTLKYVRFMDKTTQEQRDFIAAYVEGLERQYEYTCATATAQALWLANLDYQRDFFTRLGAEIG</sequence>
<dbReference type="RefSeq" id="WP_197551160.1">
    <property type="nucleotide sequence ID" value="NZ_CP063213.1"/>
</dbReference>
<dbReference type="EMBL" id="CP063213">
    <property type="protein sequence ID" value="QOR45637.1"/>
    <property type="molecule type" value="Genomic_DNA"/>
</dbReference>
<proteinExistence type="predicted"/>
<dbReference type="SMART" id="SM00471">
    <property type="entry name" value="HDc"/>
    <property type="match status" value="1"/>
</dbReference>
<dbReference type="NCBIfam" id="TIGR00277">
    <property type="entry name" value="HDIG"/>
    <property type="match status" value="1"/>
</dbReference>
<dbReference type="SUPFAM" id="SSF109604">
    <property type="entry name" value="HD-domain/PDEase-like"/>
    <property type="match status" value="1"/>
</dbReference>
<dbReference type="InterPro" id="IPR006674">
    <property type="entry name" value="HD_domain"/>
</dbReference>
<dbReference type="CDD" id="cd00077">
    <property type="entry name" value="HDc"/>
    <property type="match status" value="1"/>
</dbReference>
<dbReference type="AlphaFoldDB" id="A0A7M1QWV1"/>
<evidence type="ECO:0000313" key="2">
    <source>
        <dbReference type="EMBL" id="QOR45637.1"/>
    </source>
</evidence>
<gene>
    <name evidence="2" type="ORF">INS88_10405</name>
</gene>
<dbReference type="Pfam" id="PF01966">
    <property type="entry name" value="HD"/>
    <property type="match status" value="1"/>
</dbReference>
<accession>A0A7M1QWV1</accession>
<dbReference type="PROSITE" id="PS51831">
    <property type="entry name" value="HD"/>
    <property type="match status" value="1"/>
</dbReference>
<name>A0A7M1QWV1_9ACTO</name>
<dbReference type="Gene3D" id="1.10.3210.10">
    <property type="entry name" value="Hypothetical protein af1432"/>
    <property type="match status" value="1"/>
</dbReference>
<dbReference type="InterPro" id="IPR003607">
    <property type="entry name" value="HD/PDEase_dom"/>
</dbReference>
<keyword evidence="3" id="KW-1185">Reference proteome</keyword>